<evidence type="ECO:0000256" key="1">
    <source>
        <dbReference type="ARBA" id="ARBA00009683"/>
    </source>
</evidence>
<evidence type="ECO:0000256" key="2">
    <source>
        <dbReference type="ARBA" id="ARBA00012340"/>
    </source>
</evidence>
<proteinExistence type="inferred from homology"/>
<dbReference type="AlphaFoldDB" id="A0A9X3CEJ1"/>
<keyword evidence="3" id="KW-0673">Quorum sensing</keyword>
<evidence type="ECO:0000256" key="7">
    <source>
        <dbReference type="ARBA" id="ARBA00048576"/>
    </source>
</evidence>
<dbReference type="InterPro" id="IPR035304">
    <property type="entry name" value="AHL_synthase"/>
</dbReference>
<gene>
    <name evidence="8" type="ORF">MD483_11020</name>
</gene>
<keyword evidence="6" id="KW-0071">Autoinducer synthesis</keyword>
<evidence type="ECO:0000256" key="4">
    <source>
        <dbReference type="ARBA" id="ARBA00022679"/>
    </source>
</evidence>
<sequence>MSIEAALNKILNESHALDAEKVLSLIEPVIDWLPKDIFSTILQARVEITYQIAPYTKNFNIAGIVETEAFQSAKLRKIDHWPVEYLLLEQLATTCFGNWAAFWCEYEIYKIKSQNPAKELHDLSIPFPSNEESYTSQVIPKIETSQRQYFTRHHYAPLALNDAISLINLCTFVAELKWYEMLATLDLSRTGCHFILEYQPDSLTHPVIVSSAKIQGWSDSSQWLYFTPFFKPDNWQLCLPESFEKKYIDSEVLQPDFKPRLESAKNFEKHFWDSLHKTDKICEVLRLTVSGNMQQCAFYLYLAQKHIMQYLDEQGYRLTFTIIEQPWMIRFYNTLQLNGYFHTSRKDLNDTGRYTYKGVWVIPNLRKELDSVCFREYKQRVIIGKDKLETD</sequence>
<accession>A0A9X3CEJ1</accession>
<dbReference type="Proteomes" id="UP001155586">
    <property type="component" value="Unassembled WGS sequence"/>
</dbReference>
<evidence type="ECO:0000313" key="9">
    <source>
        <dbReference type="Proteomes" id="UP001155586"/>
    </source>
</evidence>
<dbReference type="GO" id="GO:0009372">
    <property type="term" value="P:quorum sensing"/>
    <property type="evidence" value="ECO:0007669"/>
    <property type="project" value="UniProtKB-KW"/>
</dbReference>
<name>A0A9X3CEJ1_9VIBR</name>
<comment type="catalytic activity">
    <reaction evidence="7">
        <text>a fatty acyl-[ACP] + S-adenosyl-L-methionine = an N-acyl-L-homoserine lactone + S-methyl-5'-thioadenosine + holo-[ACP] + H(+)</text>
        <dbReference type="Rhea" id="RHEA:10096"/>
        <dbReference type="Rhea" id="RHEA-COMP:9685"/>
        <dbReference type="Rhea" id="RHEA-COMP:14125"/>
        <dbReference type="ChEBI" id="CHEBI:15378"/>
        <dbReference type="ChEBI" id="CHEBI:17509"/>
        <dbReference type="ChEBI" id="CHEBI:55474"/>
        <dbReference type="ChEBI" id="CHEBI:59789"/>
        <dbReference type="ChEBI" id="CHEBI:64479"/>
        <dbReference type="ChEBI" id="CHEBI:138651"/>
        <dbReference type="EC" id="2.3.1.184"/>
    </reaction>
</comment>
<keyword evidence="9" id="KW-1185">Reference proteome</keyword>
<dbReference type="EMBL" id="JAKRRX010000054">
    <property type="protein sequence ID" value="MCW8334352.1"/>
    <property type="molecule type" value="Genomic_DNA"/>
</dbReference>
<evidence type="ECO:0000256" key="5">
    <source>
        <dbReference type="ARBA" id="ARBA00022691"/>
    </source>
</evidence>
<dbReference type="GO" id="GO:0061579">
    <property type="term" value="F:N-acyl homoserine lactone synthase activity"/>
    <property type="evidence" value="ECO:0007669"/>
    <property type="project" value="UniProtKB-EC"/>
</dbReference>
<keyword evidence="5" id="KW-0949">S-adenosyl-L-methionine</keyword>
<evidence type="ECO:0000256" key="3">
    <source>
        <dbReference type="ARBA" id="ARBA00022654"/>
    </source>
</evidence>
<protein>
    <recommendedName>
        <fullName evidence="2">acyl-homoserine-lactone synthase</fullName>
        <ecNumber evidence="2">2.3.1.184</ecNumber>
    </recommendedName>
</protein>
<evidence type="ECO:0000256" key="6">
    <source>
        <dbReference type="ARBA" id="ARBA00022929"/>
    </source>
</evidence>
<evidence type="ECO:0000313" key="8">
    <source>
        <dbReference type="EMBL" id="MCW8334352.1"/>
    </source>
</evidence>
<comment type="similarity">
    <text evidence="1">Belongs to the LuxM / VanM family.</text>
</comment>
<dbReference type="EC" id="2.3.1.184" evidence="2"/>
<dbReference type="RefSeq" id="WP_265687718.1">
    <property type="nucleotide sequence ID" value="NZ_JAKRRX010000054.1"/>
</dbReference>
<keyword evidence="4" id="KW-0808">Transferase</keyword>
<organism evidence="8 9">
    <name type="scientific">Vibrio paucivorans</name>
    <dbReference type="NCBI Taxonomy" id="2829489"/>
    <lineage>
        <taxon>Bacteria</taxon>
        <taxon>Pseudomonadati</taxon>
        <taxon>Pseudomonadota</taxon>
        <taxon>Gammaproteobacteria</taxon>
        <taxon>Vibrionales</taxon>
        <taxon>Vibrionaceae</taxon>
        <taxon>Vibrio</taxon>
    </lineage>
</organism>
<dbReference type="Pfam" id="PF17327">
    <property type="entry name" value="AHL_synthase"/>
    <property type="match status" value="1"/>
</dbReference>
<comment type="caution">
    <text evidence="8">The sequence shown here is derived from an EMBL/GenBank/DDBJ whole genome shotgun (WGS) entry which is preliminary data.</text>
</comment>
<reference evidence="8" key="1">
    <citation type="submission" date="2022-02" db="EMBL/GenBank/DDBJ databases">
        <title>Vibrio sp. nov., a new bacterium isolated from Bohai sea, China.</title>
        <authorList>
            <person name="Yuan Y."/>
        </authorList>
    </citation>
    <scope>NUCLEOTIDE SEQUENCE</scope>
    <source>
        <strain evidence="8">DBSS07</strain>
    </source>
</reference>